<dbReference type="PRINTS" id="PR00080">
    <property type="entry name" value="SDRFAMILY"/>
</dbReference>
<dbReference type="Proteomes" id="UP001591681">
    <property type="component" value="Unassembled WGS sequence"/>
</dbReference>
<keyword evidence="12" id="KW-1185">Reference proteome</keyword>
<evidence type="ECO:0000256" key="4">
    <source>
        <dbReference type="ARBA" id="ARBA00022832"/>
    </source>
</evidence>
<dbReference type="PANTHER" id="PTHR45024:SF2">
    <property type="entry name" value="SCP2 DOMAIN-CONTAINING PROTEIN"/>
    <property type="match status" value="1"/>
</dbReference>
<dbReference type="GO" id="GO:0016491">
    <property type="term" value="F:oxidoreductase activity"/>
    <property type="evidence" value="ECO:0007669"/>
    <property type="project" value="UniProtKB-KW"/>
</dbReference>
<dbReference type="Pfam" id="PF00106">
    <property type="entry name" value="adh_short"/>
    <property type="match status" value="1"/>
</dbReference>
<evidence type="ECO:0000256" key="3">
    <source>
        <dbReference type="ARBA" id="ARBA00006484"/>
    </source>
</evidence>
<evidence type="ECO:0000259" key="10">
    <source>
        <dbReference type="SMART" id="SM00822"/>
    </source>
</evidence>
<dbReference type="GO" id="GO:0006631">
    <property type="term" value="P:fatty acid metabolic process"/>
    <property type="evidence" value="ECO:0007669"/>
    <property type="project" value="UniProtKB-KW"/>
</dbReference>
<comment type="subcellular location">
    <subcellularLocation>
        <location evidence="1">Peroxisome</location>
    </subcellularLocation>
</comment>
<evidence type="ECO:0000256" key="8">
    <source>
        <dbReference type="ARBA" id="ARBA00073497"/>
    </source>
</evidence>
<dbReference type="SUPFAM" id="SSF51735">
    <property type="entry name" value="NAD(P)-binding Rossmann-fold domains"/>
    <property type="match status" value="1"/>
</dbReference>
<keyword evidence="6" id="KW-0443">Lipid metabolism</keyword>
<dbReference type="SMART" id="SM00822">
    <property type="entry name" value="PKS_KR"/>
    <property type="match status" value="1"/>
</dbReference>
<dbReference type="PRINTS" id="PR00081">
    <property type="entry name" value="GDHRDH"/>
</dbReference>
<dbReference type="GO" id="GO:0005777">
    <property type="term" value="C:peroxisome"/>
    <property type="evidence" value="ECO:0007669"/>
    <property type="project" value="UniProtKB-SubCell"/>
</dbReference>
<dbReference type="PANTHER" id="PTHR45024">
    <property type="entry name" value="DEHYDROGENASES, SHORT CHAIN"/>
    <property type="match status" value="1"/>
</dbReference>
<dbReference type="InterPro" id="IPR051687">
    <property type="entry name" value="Peroxisomal_Beta-Oxidation"/>
</dbReference>
<comment type="caution">
    <text evidence="11">The sequence shown here is derived from an EMBL/GenBank/DDBJ whole genome shotgun (WGS) entry which is preliminary data.</text>
</comment>
<dbReference type="FunFam" id="3.40.50.720:FF:000185">
    <property type="entry name" value="peroxisomal multifunctional enzyme type 2"/>
    <property type="match status" value="1"/>
</dbReference>
<evidence type="ECO:0000313" key="11">
    <source>
        <dbReference type="EMBL" id="KAL2092852.1"/>
    </source>
</evidence>
<dbReference type="EMBL" id="JBHFQA010000010">
    <property type="protein sequence ID" value="KAL2092852.1"/>
    <property type="molecule type" value="Genomic_DNA"/>
</dbReference>
<dbReference type="InterPro" id="IPR020904">
    <property type="entry name" value="Sc_DH/Rdtase_CS"/>
</dbReference>
<dbReference type="AlphaFoldDB" id="A0ABD1K142"/>
<comment type="similarity">
    <text evidence="3 9">Belongs to the short-chain dehydrogenases/reductases (SDR) family.</text>
</comment>
<evidence type="ECO:0000256" key="6">
    <source>
        <dbReference type="ARBA" id="ARBA00023098"/>
    </source>
</evidence>
<dbReference type="Gene3D" id="1.10.287.4290">
    <property type="match status" value="1"/>
</dbReference>
<dbReference type="InterPro" id="IPR002347">
    <property type="entry name" value="SDR_fam"/>
</dbReference>
<dbReference type="InterPro" id="IPR057326">
    <property type="entry name" value="KR_dom"/>
</dbReference>
<evidence type="ECO:0000256" key="1">
    <source>
        <dbReference type="ARBA" id="ARBA00004275"/>
    </source>
</evidence>
<feature type="domain" description="Ketoreductase" evidence="10">
    <location>
        <begin position="10"/>
        <end position="183"/>
    </location>
</feature>
<gene>
    <name evidence="11" type="ORF">ACEWY4_012650</name>
</gene>
<accession>A0ABD1K142</accession>
<dbReference type="InterPro" id="IPR036291">
    <property type="entry name" value="NAD(P)-bd_dom_sf"/>
</dbReference>
<protein>
    <recommendedName>
        <fullName evidence="8">Peroxisomal multifunctional enzyme type 2</fullName>
    </recommendedName>
</protein>
<keyword evidence="7" id="KW-0576">Peroxisome</keyword>
<keyword evidence="4" id="KW-0276">Fatty acid metabolism</keyword>
<evidence type="ECO:0000256" key="7">
    <source>
        <dbReference type="ARBA" id="ARBA00023140"/>
    </source>
</evidence>
<dbReference type="GO" id="GO:0018812">
    <property type="term" value="F:3-hydroxyacyl-CoA dehydratase activity"/>
    <property type="evidence" value="ECO:0007669"/>
    <property type="project" value="UniProtKB-ARBA"/>
</dbReference>
<sequence length="313" mass="33807">MSVPLSFDGKVVLVTGAGGGLGREYALAFAERGASVVVNDLGGDIKGGGKSSAAADKVVEEIKAKGGKAVANYDSVEEGEKLIQTALDAFGRIDVVINNAGILRDRSFGRTSDLDWDLIHRVHLRGSFQVTRAAWEHMKKQKFGRIIMTSSAAGIYGNFGQANYSAAKLGMLGLSNTLAIEGQKYNIHCNTIAPTAGSRLTQTVMPPDLVESLKAEYVAPLVLWLCHSDCQENGGLFEVGAGWIGKLRWERTQGVILRRAAEPMSPESVRDKWEQICDFTDATKPASIQESLQTLVDVLSRVESENRDPSPKL</sequence>
<keyword evidence="5" id="KW-0560">Oxidoreductase</keyword>
<evidence type="ECO:0000256" key="2">
    <source>
        <dbReference type="ARBA" id="ARBA00005005"/>
    </source>
</evidence>
<evidence type="ECO:0000256" key="5">
    <source>
        <dbReference type="ARBA" id="ARBA00023002"/>
    </source>
</evidence>
<dbReference type="CDD" id="cd05353">
    <property type="entry name" value="hydroxyacyl-CoA-like_DH_SDR_c-like"/>
    <property type="match status" value="1"/>
</dbReference>
<dbReference type="FunFam" id="1.10.287.4290:FF:000001">
    <property type="entry name" value="Peroxisomal multifunctional enzyme type 2"/>
    <property type="match status" value="1"/>
</dbReference>
<name>A0ABD1K142_9TELE</name>
<reference evidence="11 12" key="1">
    <citation type="submission" date="2024-09" db="EMBL/GenBank/DDBJ databases">
        <title>A chromosome-level genome assembly of Gray's grenadier anchovy, Coilia grayii.</title>
        <authorList>
            <person name="Fu Z."/>
        </authorList>
    </citation>
    <scope>NUCLEOTIDE SEQUENCE [LARGE SCALE GENOMIC DNA]</scope>
    <source>
        <strain evidence="11">G4</strain>
        <tissue evidence="11">Muscle</tissue>
    </source>
</reference>
<dbReference type="PROSITE" id="PS00061">
    <property type="entry name" value="ADH_SHORT"/>
    <property type="match status" value="1"/>
</dbReference>
<evidence type="ECO:0000313" key="12">
    <source>
        <dbReference type="Proteomes" id="UP001591681"/>
    </source>
</evidence>
<proteinExistence type="inferred from homology"/>
<evidence type="ECO:0000256" key="9">
    <source>
        <dbReference type="RuleBase" id="RU000363"/>
    </source>
</evidence>
<comment type="pathway">
    <text evidence="2">Lipid metabolism; fatty acid beta-oxidation.</text>
</comment>
<organism evidence="11 12">
    <name type="scientific">Coilia grayii</name>
    <name type="common">Gray's grenadier anchovy</name>
    <dbReference type="NCBI Taxonomy" id="363190"/>
    <lineage>
        <taxon>Eukaryota</taxon>
        <taxon>Metazoa</taxon>
        <taxon>Chordata</taxon>
        <taxon>Craniata</taxon>
        <taxon>Vertebrata</taxon>
        <taxon>Euteleostomi</taxon>
        <taxon>Actinopterygii</taxon>
        <taxon>Neopterygii</taxon>
        <taxon>Teleostei</taxon>
        <taxon>Clupei</taxon>
        <taxon>Clupeiformes</taxon>
        <taxon>Clupeoidei</taxon>
        <taxon>Engraulidae</taxon>
        <taxon>Coilinae</taxon>
        <taxon>Coilia</taxon>
    </lineage>
</organism>
<dbReference type="Gene3D" id="3.40.50.720">
    <property type="entry name" value="NAD(P)-binding Rossmann-like Domain"/>
    <property type="match status" value="1"/>
</dbReference>